<dbReference type="Pfam" id="PF08241">
    <property type="entry name" value="Methyltransf_11"/>
    <property type="match status" value="1"/>
</dbReference>
<dbReference type="InterPro" id="IPR050508">
    <property type="entry name" value="Methyltransf_Superfamily"/>
</dbReference>
<evidence type="ECO:0000313" key="3">
    <source>
        <dbReference type="Proteomes" id="UP000555552"/>
    </source>
</evidence>
<dbReference type="PANTHER" id="PTHR42912:SF93">
    <property type="entry name" value="N6-ADENOSINE-METHYLTRANSFERASE TMT1A"/>
    <property type="match status" value="1"/>
</dbReference>
<dbReference type="SUPFAM" id="SSF53335">
    <property type="entry name" value="S-adenosyl-L-methionine-dependent methyltransferases"/>
    <property type="match status" value="1"/>
</dbReference>
<keyword evidence="2" id="KW-0489">Methyltransferase</keyword>
<dbReference type="GO" id="GO:0008757">
    <property type="term" value="F:S-adenosylmethionine-dependent methyltransferase activity"/>
    <property type="evidence" value="ECO:0007669"/>
    <property type="project" value="InterPro"/>
</dbReference>
<reference evidence="2 3" key="1">
    <citation type="submission" date="2020-05" db="EMBL/GenBank/DDBJ databases">
        <title>MicrobeNet Type strains.</title>
        <authorList>
            <person name="Nicholson A.C."/>
        </authorList>
    </citation>
    <scope>NUCLEOTIDE SEQUENCE [LARGE SCALE GENOMIC DNA]</scope>
    <source>
        <strain evidence="2 3">JCM 14547</strain>
    </source>
</reference>
<dbReference type="InterPro" id="IPR029063">
    <property type="entry name" value="SAM-dependent_MTases_sf"/>
</dbReference>
<organism evidence="2 3">
    <name type="scientific">Pseudokineococcus marinus</name>
    <dbReference type="NCBI Taxonomy" id="351215"/>
    <lineage>
        <taxon>Bacteria</taxon>
        <taxon>Bacillati</taxon>
        <taxon>Actinomycetota</taxon>
        <taxon>Actinomycetes</taxon>
        <taxon>Kineosporiales</taxon>
        <taxon>Kineosporiaceae</taxon>
        <taxon>Pseudokineococcus</taxon>
    </lineage>
</organism>
<accession>A0A849BJK5</accession>
<feature type="domain" description="Methyltransferase type 11" evidence="1">
    <location>
        <begin position="66"/>
        <end position="161"/>
    </location>
</feature>
<gene>
    <name evidence="2" type="ORF">HLB09_10060</name>
</gene>
<dbReference type="InterPro" id="IPR013216">
    <property type="entry name" value="Methyltransf_11"/>
</dbReference>
<dbReference type="AlphaFoldDB" id="A0A849BJK5"/>
<dbReference type="Gene3D" id="3.40.50.150">
    <property type="entry name" value="Vaccinia Virus protein VP39"/>
    <property type="match status" value="1"/>
</dbReference>
<evidence type="ECO:0000313" key="2">
    <source>
        <dbReference type="EMBL" id="NNH23429.1"/>
    </source>
</evidence>
<proteinExistence type="predicted"/>
<name>A0A849BJK5_9ACTN</name>
<sequence length="284" mass="30510">MRRFYSHDPHGNRLELLEPLSARPHAGEGIDFADPSSARTYSGRTADPSWVGALTALVDPAGADVVDLGCGGGTYVRALHDLGAHSVTGVDSSTPVLEQAHADHGHLTGVRFHHADATSTGLPDASADLVLARALVHHLPDRAALAREAARLLRPGGTLVVQDRTAADVTQPAGPHHLRGHLLELAPQLLPVEVGRRPDAGALLQALESAGLTGATPRTVWETRAHHPDRESYLAGIATRTGRSLLHHLTDDELDQLVHDLRDRLPDEPLVERDRWTLWAATKP</sequence>
<keyword evidence="3" id="KW-1185">Reference proteome</keyword>
<dbReference type="GO" id="GO:0032259">
    <property type="term" value="P:methylation"/>
    <property type="evidence" value="ECO:0007669"/>
    <property type="project" value="UniProtKB-KW"/>
</dbReference>
<dbReference type="EMBL" id="JABEMA010000139">
    <property type="protein sequence ID" value="NNH23429.1"/>
    <property type="molecule type" value="Genomic_DNA"/>
</dbReference>
<comment type="caution">
    <text evidence="2">The sequence shown here is derived from an EMBL/GenBank/DDBJ whole genome shotgun (WGS) entry which is preliminary data.</text>
</comment>
<dbReference type="CDD" id="cd02440">
    <property type="entry name" value="AdoMet_MTases"/>
    <property type="match status" value="1"/>
</dbReference>
<dbReference type="Proteomes" id="UP000555552">
    <property type="component" value="Unassembled WGS sequence"/>
</dbReference>
<protein>
    <submittedName>
        <fullName evidence="2">Class I SAM-dependent methyltransferase</fullName>
    </submittedName>
</protein>
<dbReference type="PANTHER" id="PTHR42912">
    <property type="entry name" value="METHYLTRANSFERASE"/>
    <property type="match status" value="1"/>
</dbReference>
<evidence type="ECO:0000259" key="1">
    <source>
        <dbReference type="Pfam" id="PF08241"/>
    </source>
</evidence>
<keyword evidence="2" id="KW-0808">Transferase</keyword>